<sequence>MPYSNLDLTINLVSVLDSGEGKYRVTAFFTQVFDVKEWTDHAARRCLSFKSLDPDAEGGETWIGVRASYYFTRNFYKVGDMLTSEEVEELENNNDLPESNRDQS</sequence>
<dbReference type="KEGG" id="vg:28799493"/>
<dbReference type="RefSeq" id="YP_009275298.1">
    <property type="nucleotide sequence ID" value="NC_030925.1"/>
</dbReference>
<evidence type="ECO:0000313" key="2">
    <source>
        <dbReference type="Proteomes" id="UP000201588"/>
    </source>
</evidence>
<evidence type="ECO:0000313" key="1">
    <source>
        <dbReference type="EMBL" id="AMQ66608.1"/>
    </source>
</evidence>
<protein>
    <submittedName>
        <fullName evidence="1">Uncharacterized protein</fullName>
    </submittedName>
</protein>
<name>A0A142F1F1_9CAUD</name>
<proteinExistence type="predicted"/>
<dbReference type="EMBL" id="KU640380">
    <property type="protein sequence ID" value="AMQ66608.1"/>
    <property type="molecule type" value="Genomic_DNA"/>
</dbReference>
<accession>A0A142F1F1</accession>
<organism evidence="1 2">
    <name type="scientific">Bacillus phage Shbh1</name>
    <dbReference type="NCBI Taxonomy" id="1796992"/>
    <lineage>
        <taxon>Viruses</taxon>
        <taxon>Duplodnaviria</taxon>
        <taxon>Heunggongvirae</taxon>
        <taxon>Uroviricota</taxon>
        <taxon>Caudoviricetes</taxon>
        <taxon>Herelleviridae</taxon>
        <taxon>Bastillevirinae</taxon>
        <taxon>Shalavirus</taxon>
        <taxon>Shalavirus Shbh1</taxon>
    </lineage>
</organism>
<keyword evidence="2" id="KW-1185">Reference proteome</keyword>
<reference evidence="1 2" key="1">
    <citation type="submission" date="2016-01" db="EMBL/GenBank/DDBJ databases">
        <title>Isolation and characterization of bacteriophages from East Africa Rift Valley soda lakes.</title>
        <authorList>
            <person name="van Zyl L.J."/>
            <person name="Nemavhulani S."/>
            <person name="Cowan D.A."/>
            <person name="Trindade M.I."/>
        </authorList>
    </citation>
    <scope>NUCLEOTIDE SEQUENCE [LARGE SCALE GENOMIC DNA]</scope>
</reference>
<dbReference type="GeneID" id="28799493"/>
<dbReference type="Proteomes" id="UP000201588">
    <property type="component" value="Segment"/>
</dbReference>